<organism evidence="7 8">
    <name type="scientific">Novosphingobium malaysiense</name>
    <dbReference type="NCBI Taxonomy" id="1348853"/>
    <lineage>
        <taxon>Bacteria</taxon>
        <taxon>Pseudomonadati</taxon>
        <taxon>Pseudomonadota</taxon>
        <taxon>Alphaproteobacteria</taxon>
        <taxon>Sphingomonadales</taxon>
        <taxon>Sphingomonadaceae</taxon>
        <taxon>Novosphingobium</taxon>
    </lineage>
</organism>
<gene>
    <name evidence="7" type="ORF">LK12_16065</name>
</gene>
<dbReference type="SUPFAM" id="SSF51197">
    <property type="entry name" value="Clavaminate synthase-like"/>
    <property type="match status" value="1"/>
</dbReference>
<dbReference type="EMBL" id="JTDI01000005">
    <property type="protein sequence ID" value="KHK90435.1"/>
    <property type="molecule type" value="Genomic_DNA"/>
</dbReference>
<dbReference type="GO" id="GO:0006790">
    <property type="term" value="P:sulfur compound metabolic process"/>
    <property type="evidence" value="ECO:0007669"/>
    <property type="project" value="TreeGrafter"/>
</dbReference>
<keyword evidence="4" id="KW-0560">Oxidoreductase</keyword>
<name>A0A0B1ZME2_9SPHN</name>
<dbReference type="Pfam" id="PF02668">
    <property type="entry name" value="TauD"/>
    <property type="match status" value="1"/>
</dbReference>
<dbReference type="InterPro" id="IPR003819">
    <property type="entry name" value="TauD/TfdA-like"/>
</dbReference>
<dbReference type="AlphaFoldDB" id="A0A0B1ZME2"/>
<evidence type="ECO:0000256" key="1">
    <source>
        <dbReference type="ARBA" id="ARBA00005896"/>
    </source>
</evidence>
<dbReference type="GO" id="GO:0000908">
    <property type="term" value="F:taurine dioxygenase activity"/>
    <property type="evidence" value="ECO:0007669"/>
    <property type="project" value="TreeGrafter"/>
</dbReference>
<dbReference type="PANTHER" id="PTHR30468:SF1">
    <property type="entry name" value="ALPHA-KETOGLUTARATE-DEPENDENT SULFONATE DIOXYGENASE"/>
    <property type="match status" value="1"/>
</dbReference>
<evidence type="ECO:0000313" key="7">
    <source>
        <dbReference type="EMBL" id="KHK90435.1"/>
    </source>
</evidence>
<keyword evidence="5" id="KW-0408">Iron</keyword>
<evidence type="ECO:0000256" key="3">
    <source>
        <dbReference type="ARBA" id="ARBA00022964"/>
    </source>
</evidence>
<protein>
    <recommendedName>
        <fullName evidence="6">TauD/TfdA-like domain-containing protein</fullName>
    </recommendedName>
</protein>
<evidence type="ECO:0000259" key="6">
    <source>
        <dbReference type="Pfam" id="PF02668"/>
    </source>
</evidence>
<comment type="caution">
    <text evidence="7">The sequence shown here is derived from an EMBL/GenBank/DDBJ whole genome shotgun (WGS) entry which is preliminary data.</text>
</comment>
<keyword evidence="8" id="KW-1185">Reference proteome</keyword>
<sequence length="314" mass="35562">MGFSVGELAPGLEFGARVSGLRLEDLERDDVRKALADLWIDKGVILFRGGESSRQMQVELSRVFGTPEEFPFKESRSEEFPELVNIKYYPEDGTAYEVDGKVIGGWIPWHTDMVYFSKLNRGGILRPHTLPAKGGGATGYADQISAYERLPEDLKARIENLHVVYSADLNYAHARFAGDVQIKFVRGAQSWSRIMKRIYQYPRVIHPMVFTQAETGRKVLNVSPGFAEGVYEMGGPEGDALLQEVVSYCVDPDRTYFHDWEEDDMVLWDNWRTLHCAAGVEPDDTRLMERTTIHGDYALGQDLDGNDKLPRFDA</sequence>
<dbReference type="GO" id="GO:0046872">
    <property type="term" value="F:metal ion binding"/>
    <property type="evidence" value="ECO:0007669"/>
    <property type="project" value="UniProtKB-KW"/>
</dbReference>
<evidence type="ECO:0000256" key="5">
    <source>
        <dbReference type="ARBA" id="ARBA00023004"/>
    </source>
</evidence>
<dbReference type="Proteomes" id="UP000031057">
    <property type="component" value="Unassembled WGS sequence"/>
</dbReference>
<accession>A0A0B1ZME2</accession>
<proteinExistence type="inferred from homology"/>
<evidence type="ECO:0000256" key="4">
    <source>
        <dbReference type="ARBA" id="ARBA00023002"/>
    </source>
</evidence>
<feature type="domain" description="TauD/TfdA-like" evidence="6">
    <location>
        <begin position="8"/>
        <end position="292"/>
    </location>
</feature>
<evidence type="ECO:0000313" key="8">
    <source>
        <dbReference type="Proteomes" id="UP000031057"/>
    </source>
</evidence>
<evidence type="ECO:0000256" key="2">
    <source>
        <dbReference type="ARBA" id="ARBA00022723"/>
    </source>
</evidence>
<dbReference type="InterPro" id="IPR042098">
    <property type="entry name" value="TauD-like_sf"/>
</dbReference>
<keyword evidence="2" id="KW-0479">Metal-binding</keyword>
<dbReference type="PANTHER" id="PTHR30468">
    <property type="entry name" value="ALPHA-KETOGLUTARATE-DEPENDENT SULFONATE DIOXYGENASE"/>
    <property type="match status" value="1"/>
</dbReference>
<dbReference type="GO" id="GO:0005737">
    <property type="term" value="C:cytoplasm"/>
    <property type="evidence" value="ECO:0007669"/>
    <property type="project" value="TreeGrafter"/>
</dbReference>
<dbReference type="InterPro" id="IPR051323">
    <property type="entry name" value="AtsK-like"/>
</dbReference>
<dbReference type="STRING" id="1348853.LK12_16065"/>
<dbReference type="Gene3D" id="3.60.130.10">
    <property type="entry name" value="Clavaminate synthase-like"/>
    <property type="match status" value="1"/>
</dbReference>
<comment type="similarity">
    <text evidence="1">Belongs to the TfdA dioxygenase family.</text>
</comment>
<keyword evidence="3" id="KW-0223">Dioxygenase</keyword>
<reference evidence="7 8" key="1">
    <citation type="submission" date="2014-10" db="EMBL/GenBank/DDBJ databases">
        <title>Genome sequence of Novosphingobium malaysiense MUSC 273(T).</title>
        <authorList>
            <person name="Lee L.-H."/>
        </authorList>
    </citation>
    <scope>NUCLEOTIDE SEQUENCE [LARGE SCALE GENOMIC DNA]</scope>
    <source>
        <strain evidence="7 8">MUSC 273</strain>
    </source>
</reference>